<evidence type="ECO:0000313" key="2">
    <source>
        <dbReference type="EMBL" id="MBO0932347.1"/>
    </source>
</evidence>
<dbReference type="Pfam" id="PF13470">
    <property type="entry name" value="PIN_3"/>
    <property type="match status" value="1"/>
</dbReference>
<dbReference type="InterPro" id="IPR002716">
    <property type="entry name" value="PIN_dom"/>
</dbReference>
<gene>
    <name evidence="2" type="ORF">J2I48_15150</name>
</gene>
<dbReference type="PANTHER" id="PTHR34610">
    <property type="entry name" value="SSL7007 PROTEIN"/>
    <property type="match status" value="1"/>
</dbReference>
<dbReference type="RefSeq" id="WP_207336310.1">
    <property type="nucleotide sequence ID" value="NZ_JAFMYU010000011.1"/>
</dbReference>
<organism evidence="2 3">
    <name type="scientific">Fibrella aquatilis</name>
    <dbReference type="NCBI Taxonomy" id="2817059"/>
    <lineage>
        <taxon>Bacteria</taxon>
        <taxon>Pseudomonadati</taxon>
        <taxon>Bacteroidota</taxon>
        <taxon>Cytophagia</taxon>
        <taxon>Cytophagales</taxon>
        <taxon>Spirosomataceae</taxon>
        <taxon>Fibrella</taxon>
    </lineage>
</organism>
<keyword evidence="3" id="KW-1185">Reference proteome</keyword>
<dbReference type="NCBIfam" id="TIGR00305">
    <property type="entry name" value="putative toxin-antitoxin system toxin component, PIN family"/>
    <property type="match status" value="1"/>
</dbReference>
<dbReference type="InterPro" id="IPR002850">
    <property type="entry name" value="PIN_toxin-like"/>
</dbReference>
<comment type="caution">
    <text evidence="2">The sequence shown here is derived from an EMBL/GenBank/DDBJ whole genome shotgun (WGS) entry which is preliminary data.</text>
</comment>
<dbReference type="PANTHER" id="PTHR34610:SF3">
    <property type="entry name" value="SSL7007 PROTEIN"/>
    <property type="match status" value="1"/>
</dbReference>
<dbReference type="SUPFAM" id="SSF88723">
    <property type="entry name" value="PIN domain-like"/>
    <property type="match status" value="1"/>
</dbReference>
<dbReference type="Proteomes" id="UP000664795">
    <property type="component" value="Unassembled WGS sequence"/>
</dbReference>
<accession>A0A939JWW7</accession>
<sequence length="135" mass="15428">MRVVIDTNCLIAAIPRLGVHYWLYSAFINRDFEWVVSQEILTEYEEKLSDFYSPSLAQNVLKLLAAAPNVIHVEASFKWLLIKNDPDDNKFADVAFAAGADYLVNNDGDFNVLKSCEYPKINVIRLEVFKQILGR</sequence>
<reference evidence="2 3" key="1">
    <citation type="submission" date="2021-03" db="EMBL/GenBank/DDBJ databases">
        <title>Fibrella sp. HMF5036 genome sequencing and assembly.</title>
        <authorList>
            <person name="Kang H."/>
            <person name="Kim H."/>
            <person name="Bae S."/>
            <person name="Joh K."/>
        </authorList>
    </citation>
    <scope>NUCLEOTIDE SEQUENCE [LARGE SCALE GENOMIC DNA]</scope>
    <source>
        <strain evidence="2 3">HMF5036</strain>
    </source>
</reference>
<feature type="domain" description="PIN" evidence="1">
    <location>
        <begin position="1"/>
        <end position="112"/>
    </location>
</feature>
<dbReference type="SMART" id="SM00670">
    <property type="entry name" value="PINc"/>
    <property type="match status" value="1"/>
</dbReference>
<name>A0A939JWW7_9BACT</name>
<dbReference type="AlphaFoldDB" id="A0A939JWW7"/>
<dbReference type="InterPro" id="IPR029060">
    <property type="entry name" value="PIN-like_dom_sf"/>
</dbReference>
<protein>
    <submittedName>
        <fullName evidence="2">Toxin-antitoxin system toxin component, PIN family</fullName>
    </submittedName>
</protein>
<proteinExistence type="predicted"/>
<evidence type="ECO:0000259" key="1">
    <source>
        <dbReference type="SMART" id="SM00670"/>
    </source>
</evidence>
<evidence type="ECO:0000313" key="3">
    <source>
        <dbReference type="Proteomes" id="UP000664795"/>
    </source>
</evidence>
<dbReference type="EMBL" id="JAFMYU010000011">
    <property type="protein sequence ID" value="MBO0932347.1"/>
    <property type="molecule type" value="Genomic_DNA"/>
</dbReference>